<accession>A0A0R2LG92</accession>
<proteinExistence type="predicted"/>
<keyword evidence="1" id="KW-0812">Transmembrane</keyword>
<organism evidence="2 3">
    <name type="scientific">Furfurilactobacillus siliginis</name>
    <dbReference type="NCBI Taxonomy" id="348151"/>
    <lineage>
        <taxon>Bacteria</taxon>
        <taxon>Bacillati</taxon>
        <taxon>Bacillota</taxon>
        <taxon>Bacilli</taxon>
        <taxon>Lactobacillales</taxon>
        <taxon>Lactobacillaceae</taxon>
        <taxon>Furfurilactobacillus</taxon>
    </lineage>
</organism>
<evidence type="ECO:0000313" key="2">
    <source>
        <dbReference type="EMBL" id="KRN97060.1"/>
    </source>
</evidence>
<comment type="caution">
    <text evidence="2">The sequence shown here is derived from an EMBL/GenBank/DDBJ whole genome shotgun (WGS) entry which is preliminary data.</text>
</comment>
<feature type="transmembrane region" description="Helical" evidence="1">
    <location>
        <begin position="70"/>
        <end position="88"/>
    </location>
</feature>
<feature type="transmembrane region" description="Helical" evidence="1">
    <location>
        <begin position="46"/>
        <end position="64"/>
    </location>
</feature>
<dbReference type="EMBL" id="JQCB01000002">
    <property type="protein sequence ID" value="KRN97060.1"/>
    <property type="molecule type" value="Genomic_DNA"/>
</dbReference>
<reference evidence="2 3" key="1">
    <citation type="journal article" date="2015" name="Genome Announc.">
        <title>Expanding the biotechnology potential of lactobacilli through comparative genomics of 213 strains and associated genera.</title>
        <authorList>
            <person name="Sun Z."/>
            <person name="Harris H.M."/>
            <person name="McCann A."/>
            <person name="Guo C."/>
            <person name="Argimon S."/>
            <person name="Zhang W."/>
            <person name="Yang X."/>
            <person name="Jeffery I.B."/>
            <person name="Cooney J.C."/>
            <person name="Kagawa T.F."/>
            <person name="Liu W."/>
            <person name="Song Y."/>
            <person name="Salvetti E."/>
            <person name="Wrobel A."/>
            <person name="Rasinkangas P."/>
            <person name="Parkhill J."/>
            <person name="Rea M.C."/>
            <person name="O'Sullivan O."/>
            <person name="Ritari J."/>
            <person name="Douillard F.P."/>
            <person name="Paul Ross R."/>
            <person name="Yang R."/>
            <person name="Briner A.E."/>
            <person name="Felis G.E."/>
            <person name="de Vos W.M."/>
            <person name="Barrangou R."/>
            <person name="Klaenhammer T.R."/>
            <person name="Caufield P.W."/>
            <person name="Cui Y."/>
            <person name="Zhang H."/>
            <person name="O'Toole P.W."/>
        </authorList>
    </citation>
    <scope>NUCLEOTIDE SEQUENCE [LARGE SCALE GENOMIC DNA]</scope>
    <source>
        <strain evidence="2 3">DSM 22696</strain>
    </source>
</reference>
<name>A0A0R2LG92_9LACO</name>
<protein>
    <submittedName>
        <fullName evidence="2">Uncharacterized protein</fullName>
    </submittedName>
</protein>
<keyword evidence="1" id="KW-1133">Transmembrane helix</keyword>
<dbReference type="STRING" id="348151.IV55_GL000938"/>
<feature type="transmembrane region" description="Helical" evidence="1">
    <location>
        <begin position="17"/>
        <end position="34"/>
    </location>
</feature>
<keyword evidence="1" id="KW-0472">Membrane</keyword>
<dbReference type="Proteomes" id="UP000051139">
    <property type="component" value="Unassembled WGS sequence"/>
</dbReference>
<evidence type="ECO:0000256" key="1">
    <source>
        <dbReference type="SAM" id="Phobius"/>
    </source>
</evidence>
<gene>
    <name evidence="2" type="ORF">IV55_GL000938</name>
</gene>
<evidence type="ECO:0000313" key="3">
    <source>
        <dbReference type="Proteomes" id="UP000051139"/>
    </source>
</evidence>
<dbReference type="PATRIC" id="fig|348151.3.peg.963"/>
<dbReference type="AlphaFoldDB" id="A0A0R2LG92"/>
<feature type="transmembrane region" description="Helical" evidence="1">
    <location>
        <begin position="95"/>
        <end position="111"/>
    </location>
</feature>
<keyword evidence="3" id="KW-1185">Reference proteome</keyword>
<sequence length="135" mass="15198">MKRRGDNMTFLKTLTGWWLWLLGLFFGALLPWIANMSSMTVYHKILWVLLIINGLYAAISGRIIGKEGTGAWRLLVFPLVFAVATFLLRDVAHQYAYYLAIGYLCVSYFAYGRQVGLAGEQRGTKQSIVGKKTAV</sequence>